<sequence>MPRNNNKQIMTIFENRIYRVIIEYLWFDSKNKSYARSLCLVNWYFHRVICSLNVSFKGSFKDLNELFTHHFQKQSSSDSSSSQQLNKCALFSSLTELRIGRHYYREPIPYDDLKMILPNIRSFSSLRPREYKLMVENGMHSLDYLEVNTDTEIDLYAEKFQLLSSNLKHLKMVVHRVDSLCHQFETYFPFTRYLVSEAFQKLTSLDIVDTNTLGSYCYFMADSRDSSILFDGLLNFQSLQHLGFTFAYDIVVKTEFHDVLLEYLKKQKTLRSFHFPHRFHQENNRCLRHLLKKSSIEQISVNICELIYWEFPNINRNNLKKLRVISDLNNRLDYGNLASVKHVKIIQTNSEWSKLYEIRSLLESQQEEQALKGFHANRVLKLK</sequence>
<dbReference type="InParanoid" id="D3AYW4"/>
<reference evidence="1 2" key="1">
    <citation type="journal article" date="2011" name="Genome Res.">
        <title>Phylogeny-wide analysis of social amoeba genomes highlights ancient origins for complex intercellular communication.</title>
        <authorList>
            <person name="Heidel A.J."/>
            <person name="Lawal H.M."/>
            <person name="Felder M."/>
            <person name="Schilde C."/>
            <person name="Helps N.R."/>
            <person name="Tunggal B."/>
            <person name="Rivero F."/>
            <person name="John U."/>
            <person name="Schleicher M."/>
            <person name="Eichinger L."/>
            <person name="Platzer M."/>
            <person name="Noegel A.A."/>
            <person name="Schaap P."/>
            <person name="Gloeckner G."/>
        </authorList>
    </citation>
    <scope>NUCLEOTIDE SEQUENCE [LARGE SCALE GENOMIC DNA]</scope>
    <source>
        <strain evidence="2">ATCC 26659 / Pp 5 / PN500</strain>
    </source>
</reference>
<gene>
    <name evidence="1" type="ORF">PPL_00883</name>
</gene>
<organism evidence="1 2">
    <name type="scientific">Heterostelium pallidum (strain ATCC 26659 / Pp 5 / PN500)</name>
    <name type="common">Cellular slime mold</name>
    <name type="synonym">Polysphondylium pallidum</name>
    <dbReference type="NCBI Taxonomy" id="670386"/>
    <lineage>
        <taxon>Eukaryota</taxon>
        <taxon>Amoebozoa</taxon>
        <taxon>Evosea</taxon>
        <taxon>Eumycetozoa</taxon>
        <taxon>Dictyostelia</taxon>
        <taxon>Acytosteliales</taxon>
        <taxon>Acytosteliaceae</taxon>
        <taxon>Heterostelium</taxon>
    </lineage>
</organism>
<proteinExistence type="predicted"/>
<evidence type="ECO:0000313" key="2">
    <source>
        <dbReference type="Proteomes" id="UP000001396"/>
    </source>
</evidence>
<accession>D3AYW4</accession>
<evidence type="ECO:0000313" key="1">
    <source>
        <dbReference type="EMBL" id="EFA85654.1"/>
    </source>
</evidence>
<dbReference type="AlphaFoldDB" id="D3AYW4"/>
<dbReference type="GeneID" id="31356414"/>
<comment type="caution">
    <text evidence="1">The sequence shown here is derived from an EMBL/GenBank/DDBJ whole genome shotgun (WGS) entry which is preliminary data.</text>
</comment>
<dbReference type="EMBL" id="ADBJ01000004">
    <property type="protein sequence ID" value="EFA85654.1"/>
    <property type="molecule type" value="Genomic_DNA"/>
</dbReference>
<dbReference type="Proteomes" id="UP000001396">
    <property type="component" value="Unassembled WGS sequence"/>
</dbReference>
<name>D3AYW4_HETP5</name>
<dbReference type="RefSeq" id="XP_020437761.1">
    <property type="nucleotide sequence ID" value="XM_020571903.1"/>
</dbReference>
<evidence type="ECO:0008006" key="3">
    <source>
        <dbReference type="Google" id="ProtNLM"/>
    </source>
</evidence>
<keyword evidence="2" id="KW-1185">Reference proteome</keyword>
<protein>
    <recommendedName>
        <fullName evidence="3">F-box domain-containing protein</fullName>
    </recommendedName>
</protein>